<dbReference type="GeneID" id="18916055"/>
<dbReference type="EMBL" id="JH930471">
    <property type="protein sequence ID" value="EKM56954.1"/>
    <property type="molecule type" value="Genomic_DNA"/>
</dbReference>
<evidence type="ECO:0000313" key="2">
    <source>
        <dbReference type="Proteomes" id="UP000008370"/>
    </source>
</evidence>
<dbReference type="HOGENOM" id="CLU_2705644_0_0_1"/>
<keyword evidence="2" id="KW-1185">Reference proteome</keyword>
<gene>
    <name evidence="1" type="ORF">PHACADRAFT_254370</name>
</gene>
<dbReference type="Proteomes" id="UP000008370">
    <property type="component" value="Unassembled WGS sequence"/>
</dbReference>
<organism evidence="1 2">
    <name type="scientific">Phanerochaete carnosa (strain HHB-10118-sp)</name>
    <name type="common">White-rot fungus</name>
    <name type="synonym">Peniophora carnosa</name>
    <dbReference type="NCBI Taxonomy" id="650164"/>
    <lineage>
        <taxon>Eukaryota</taxon>
        <taxon>Fungi</taxon>
        <taxon>Dikarya</taxon>
        <taxon>Basidiomycota</taxon>
        <taxon>Agaricomycotina</taxon>
        <taxon>Agaricomycetes</taxon>
        <taxon>Polyporales</taxon>
        <taxon>Phanerochaetaceae</taxon>
        <taxon>Phanerochaete</taxon>
    </lineage>
</organism>
<dbReference type="InParanoid" id="K5WD69"/>
<dbReference type="KEGG" id="pco:PHACADRAFT_254370"/>
<proteinExistence type="predicted"/>
<dbReference type="RefSeq" id="XP_007394783.1">
    <property type="nucleotide sequence ID" value="XM_007394721.1"/>
</dbReference>
<evidence type="ECO:0000313" key="1">
    <source>
        <dbReference type="EMBL" id="EKM56954.1"/>
    </source>
</evidence>
<sequence>MNGGHCLVYGPQMRMTATFDSLRASCSRTALMKAVVPMLTQDTAEGDTFAAFKSSWMAASMPSETLSVVGALK</sequence>
<accession>K5WD69</accession>
<reference evidence="1 2" key="1">
    <citation type="journal article" date="2012" name="BMC Genomics">
        <title>Comparative genomics of the white-rot fungi, Phanerochaete carnosa and P. chrysosporium, to elucidate the genetic basis of the distinct wood types they colonize.</title>
        <authorList>
            <person name="Suzuki H."/>
            <person name="MacDonald J."/>
            <person name="Syed K."/>
            <person name="Salamov A."/>
            <person name="Hori C."/>
            <person name="Aerts A."/>
            <person name="Henrissat B."/>
            <person name="Wiebenga A."/>
            <person name="vanKuyk P.A."/>
            <person name="Barry K."/>
            <person name="Lindquist E."/>
            <person name="LaButti K."/>
            <person name="Lapidus A."/>
            <person name="Lucas S."/>
            <person name="Coutinho P."/>
            <person name="Gong Y."/>
            <person name="Samejima M."/>
            <person name="Mahadevan R."/>
            <person name="Abou-Zaid M."/>
            <person name="de Vries R.P."/>
            <person name="Igarashi K."/>
            <person name="Yadav J.S."/>
            <person name="Grigoriev I.V."/>
            <person name="Master E.R."/>
        </authorList>
    </citation>
    <scope>NUCLEOTIDE SEQUENCE [LARGE SCALE GENOMIC DNA]</scope>
    <source>
        <strain evidence="1 2">HHB-10118-sp</strain>
    </source>
</reference>
<dbReference type="AlphaFoldDB" id="K5WD69"/>
<protein>
    <submittedName>
        <fullName evidence="1">Uncharacterized protein</fullName>
    </submittedName>
</protein>
<name>K5WD69_PHACS</name>